<dbReference type="Gene3D" id="3.90.180.10">
    <property type="entry name" value="Medium-chain alcohol dehydrogenases, catalytic domain"/>
    <property type="match status" value="1"/>
</dbReference>
<dbReference type="InterPro" id="IPR011032">
    <property type="entry name" value="GroES-like_sf"/>
</dbReference>
<dbReference type="InterPro" id="IPR036291">
    <property type="entry name" value="NAD(P)-bd_dom_sf"/>
</dbReference>
<dbReference type="RefSeq" id="WP_183203205.1">
    <property type="nucleotide sequence ID" value="NZ_BAAAER010000004.1"/>
</dbReference>
<dbReference type="Gene3D" id="3.40.50.720">
    <property type="entry name" value="NAD(P)-binding Rossmann-like Domain"/>
    <property type="match status" value="1"/>
</dbReference>
<keyword evidence="4 8" id="KW-0560">Oxidoreductase</keyword>
<dbReference type="InterPro" id="IPR013154">
    <property type="entry name" value="ADH-like_N"/>
</dbReference>
<feature type="domain" description="Enoyl reductase (ER)" evidence="7">
    <location>
        <begin position="21"/>
        <end position="375"/>
    </location>
</feature>
<dbReference type="PROSITE" id="PS00059">
    <property type="entry name" value="ADH_ZINC"/>
    <property type="match status" value="1"/>
</dbReference>
<name>A0A7W6JDD6_9CAUL</name>
<sequence length="379" mass="38549">MSTIQTRAAVLHAMGAARPYADSRPLAVETVTLDAPGPGEVLVAIRAAGLCHSDLSVINGDRPRPMPMALGHEAAGVVEAVGPGVDDLQAGDHVVMVFMPSCGHCNPCAGGRPALCEPGAAANGKGELLTGGRRIRAEAGELHHHLGCSAFAERAVVSRRSLVKVPADLPFEHAALFGCAVLTGVGAVVNTAGVRAGQSAVVVGLGGVGLASVLGALASGASPVVAVDLSEDKLALARSLGPVLTVNAADADAVEQVRALTGGGADFVFEMAGSARALEAAWKMTRRGGTTVTAGLPPPEAVLAVNIVSLVAEERTLKGSYIGTCVPARDIPRYIALFREGRLPVDRLLTGTIGLDEINAAFDQLADGKAVRTVIRFPG</sequence>
<dbReference type="AlphaFoldDB" id="A0A7W6JDD6"/>
<dbReference type="Pfam" id="PF00107">
    <property type="entry name" value="ADH_zinc_N"/>
    <property type="match status" value="1"/>
</dbReference>
<dbReference type="SUPFAM" id="SSF51735">
    <property type="entry name" value="NAD(P)-binding Rossmann-fold domains"/>
    <property type="match status" value="1"/>
</dbReference>
<comment type="caution">
    <text evidence="8">The sequence shown here is derived from an EMBL/GenBank/DDBJ whole genome shotgun (WGS) entry which is preliminary data.</text>
</comment>
<proteinExistence type="inferred from homology"/>
<organism evidence="8 9">
    <name type="scientific">Brevundimonas lenta</name>
    <dbReference type="NCBI Taxonomy" id="424796"/>
    <lineage>
        <taxon>Bacteria</taxon>
        <taxon>Pseudomonadati</taxon>
        <taxon>Pseudomonadota</taxon>
        <taxon>Alphaproteobacteria</taxon>
        <taxon>Caulobacterales</taxon>
        <taxon>Caulobacteraceae</taxon>
        <taxon>Brevundimonas</taxon>
    </lineage>
</organism>
<dbReference type="EMBL" id="JACIDM010000001">
    <property type="protein sequence ID" value="MBB4082081.1"/>
    <property type="molecule type" value="Genomic_DNA"/>
</dbReference>
<comment type="similarity">
    <text evidence="6">Belongs to the zinc-containing alcohol dehydrogenase family.</text>
</comment>
<dbReference type="InterPro" id="IPR020843">
    <property type="entry name" value="ER"/>
</dbReference>
<dbReference type="InterPro" id="IPR013149">
    <property type="entry name" value="ADH-like_C"/>
</dbReference>
<dbReference type="EC" id="1.1.1.1" evidence="8"/>
<evidence type="ECO:0000256" key="6">
    <source>
        <dbReference type="RuleBase" id="RU361277"/>
    </source>
</evidence>
<dbReference type="GO" id="GO:0051903">
    <property type="term" value="F:S-(hydroxymethyl)glutathione dehydrogenase [NAD(P)+] activity"/>
    <property type="evidence" value="ECO:0007669"/>
    <property type="project" value="TreeGrafter"/>
</dbReference>
<accession>A0A7W6JDD6</accession>
<dbReference type="InterPro" id="IPR002328">
    <property type="entry name" value="ADH_Zn_CS"/>
</dbReference>
<dbReference type="CDD" id="cd08281">
    <property type="entry name" value="liver_ADH_like1"/>
    <property type="match status" value="1"/>
</dbReference>
<keyword evidence="9" id="KW-1185">Reference proteome</keyword>
<dbReference type="GO" id="GO:0004022">
    <property type="term" value="F:alcohol dehydrogenase (NAD+) activity"/>
    <property type="evidence" value="ECO:0007669"/>
    <property type="project" value="UniProtKB-EC"/>
</dbReference>
<protein>
    <submittedName>
        <fullName evidence="8">Alcohol dehydrogenase</fullName>
        <ecNumber evidence="8">1.1.1.1</ecNumber>
    </submittedName>
</protein>
<evidence type="ECO:0000259" key="7">
    <source>
        <dbReference type="SMART" id="SM00829"/>
    </source>
</evidence>
<dbReference type="Proteomes" id="UP000529946">
    <property type="component" value="Unassembled WGS sequence"/>
</dbReference>
<dbReference type="Pfam" id="PF08240">
    <property type="entry name" value="ADH_N"/>
    <property type="match status" value="1"/>
</dbReference>
<dbReference type="GO" id="GO:0008270">
    <property type="term" value="F:zinc ion binding"/>
    <property type="evidence" value="ECO:0007669"/>
    <property type="project" value="InterPro"/>
</dbReference>
<evidence type="ECO:0000256" key="2">
    <source>
        <dbReference type="ARBA" id="ARBA00022723"/>
    </source>
</evidence>
<evidence type="ECO:0000256" key="3">
    <source>
        <dbReference type="ARBA" id="ARBA00022833"/>
    </source>
</evidence>
<keyword evidence="2 6" id="KW-0479">Metal-binding</keyword>
<dbReference type="GO" id="GO:0005829">
    <property type="term" value="C:cytosol"/>
    <property type="evidence" value="ECO:0007669"/>
    <property type="project" value="TreeGrafter"/>
</dbReference>
<evidence type="ECO:0000313" key="8">
    <source>
        <dbReference type="EMBL" id="MBB4082081.1"/>
    </source>
</evidence>
<dbReference type="PANTHER" id="PTHR43880:SF12">
    <property type="entry name" value="ALCOHOL DEHYDROGENASE CLASS-3"/>
    <property type="match status" value="1"/>
</dbReference>
<dbReference type="GO" id="GO:0046294">
    <property type="term" value="P:formaldehyde catabolic process"/>
    <property type="evidence" value="ECO:0007669"/>
    <property type="project" value="TreeGrafter"/>
</dbReference>
<gene>
    <name evidence="8" type="ORF">GGR12_000920</name>
</gene>
<evidence type="ECO:0000256" key="1">
    <source>
        <dbReference type="ARBA" id="ARBA00001947"/>
    </source>
</evidence>
<reference evidence="8 9" key="1">
    <citation type="submission" date="2020-08" db="EMBL/GenBank/DDBJ databases">
        <title>Genomic Encyclopedia of Type Strains, Phase IV (KMG-IV): sequencing the most valuable type-strain genomes for metagenomic binning, comparative biology and taxonomic classification.</title>
        <authorList>
            <person name="Goeker M."/>
        </authorList>
    </citation>
    <scope>NUCLEOTIDE SEQUENCE [LARGE SCALE GENOMIC DNA]</scope>
    <source>
        <strain evidence="8 9">DSM 23960</strain>
    </source>
</reference>
<dbReference type="SUPFAM" id="SSF50129">
    <property type="entry name" value="GroES-like"/>
    <property type="match status" value="2"/>
</dbReference>
<evidence type="ECO:0000313" key="9">
    <source>
        <dbReference type="Proteomes" id="UP000529946"/>
    </source>
</evidence>
<keyword evidence="3 6" id="KW-0862">Zinc</keyword>
<comment type="cofactor">
    <cofactor evidence="1 6">
        <name>Zn(2+)</name>
        <dbReference type="ChEBI" id="CHEBI:29105"/>
    </cofactor>
</comment>
<keyword evidence="5" id="KW-0520">NAD</keyword>
<evidence type="ECO:0000256" key="5">
    <source>
        <dbReference type="ARBA" id="ARBA00023027"/>
    </source>
</evidence>
<dbReference type="FunFam" id="3.40.50.720:FF:000003">
    <property type="entry name" value="S-(hydroxymethyl)glutathione dehydrogenase"/>
    <property type="match status" value="1"/>
</dbReference>
<dbReference type="SMART" id="SM00829">
    <property type="entry name" value="PKS_ER"/>
    <property type="match status" value="1"/>
</dbReference>
<evidence type="ECO:0000256" key="4">
    <source>
        <dbReference type="ARBA" id="ARBA00023002"/>
    </source>
</evidence>
<dbReference type="PANTHER" id="PTHR43880">
    <property type="entry name" value="ALCOHOL DEHYDROGENASE"/>
    <property type="match status" value="1"/>
</dbReference>